<feature type="compositionally biased region" description="Polar residues" evidence="2">
    <location>
        <begin position="99"/>
        <end position="116"/>
    </location>
</feature>
<dbReference type="EMBL" id="VTPC01000929">
    <property type="protein sequence ID" value="KAF2903816.1"/>
    <property type="molecule type" value="Genomic_DNA"/>
</dbReference>
<dbReference type="SMART" id="SM00005">
    <property type="entry name" value="DEATH"/>
    <property type="match status" value="1"/>
</dbReference>
<evidence type="ECO:0000256" key="1">
    <source>
        <dbReference type="SAM" id="Coils"/>
    </source>
</evidence>
<reference evidence="4" key="1">
    <citation type="submission" date="2019-08" db="EMBL/GenBank/DDBJ databases">
        <title>The genome of the North American firefly Photinus pyralis.</title>
        <authorList>
            <consortium name="Photinus pyralis genome working group"/>
            <person name="Fallon T.R."/>
            <person name="Sander Lower S.E."/>
            <person name="Weng J.-K."/>
        </authorList>
    </citation>
    <scope>NUCLEOTIDE SEQUENCE</scope>
    <source>
        <strain evidence="4">TRF0915ILg1</strain>
        <tissue evidence="4">Whole body</tissue>
    </source>
</reference>
<feature type="coiled-coil region" evidence="1">
    <location>
        <begin position="142"/>
        <end position="169"/>
    </location>
</feature>
<evidence type="ECO:0000313" key="4">
    <source>
        <dbReference type="EMBL" id="KAF2903816.1"/>
    </source>
</evidence>
<feature type="region of interest" description="Disordered" evidence="2">
    <location>
        <begin position="97"/>
        <end position="116"/>
    </location>
</feature>
<dbReference type="OrthoDB" id="100767at2759"/>
<comment type="caution">
    <text evidence="4">The sequence shown here is derived from an EMBL/GenBank/DDBJ whole genome shotgun (WGS) entry which is preliminary data.</text>
</comment>
<keyword evidence="5" id="KW-1185">Reference proteome</keyword>
<dbReference type="InterPro" id="IPR000488">
    <property type="entry name" value="Death_dom"/>
</dbReference>
<keyword evidence="1" id="KW-0175">Coiled coil</keyword>
<dbReference type="SUPFAM" id="SSF47986">
    <property type="entry name" value="DEATH domain"/>
    <property type="match status" value="2"/>
</dbReference>
<dbReference type="AlphaFoldDB" id="A0A8K0DIA5"/>
<dbReference type="Proteomes" id="UP000801492">
    <property type="component" value="Unassembled WGS sequence"/>
</dbReference>
<name>A0A8K0DIA5_IGNLU</name>
<dbReference type="GO" id="GO:0007165">
    <property type="term" value="P:signal transduction"/>
    <property type="evidence" value="ECO:0007669"/>
    <property type="project" value="InterPro"/>
</dbReference>
<dbReference type="InterPro" id="IPR011029">
    <property type="entry name" value="DEATH-like_dom_sf"/>
</dbReference>
<dbReference type="Gene3D" id="1.10.533.10">
    <property type="entry name" value="Death Domain, Fas"/>
    <property type="match status" value="2"/>
</dbReference>
<evidence type="ECO:0000259" key="3">
    <source>
        <dbReference type="PROSITE" id="PS50017"/>
    </source>
</evidence>
<evidence type="ECO:0000313" key="5">
    <source>
        <dbReference type="Proteomes" id="UP000801492"/>
    </source>
</evidence>
<dbReference type="PROSITE" id="PS50017">
    <property type="entry name" value="DEATH_DOMAIN"/>
    <property type="match status" value="1"/>
</dbReference>
<protein>
    <recommendedName>
        <fullName evidence="3">Death domain-containing protein</fullName>
    </recommendedName>
</protein>
<organism evidence="4 5">
    <name type="scientific">Ignelater luminosus</name>
    <name type="common">Cucubano</name>
    <name type="synonym">Pyrophorus luminosus</name>
    <dbReference type="NCBI Taxonomy" id="2038154"/>
    <lineage>
        <taxon>Eukaryota</taxon>
        <taxon>Metazoa</taxon>
        <taxon>Ecdysozoa</taxon>
        <taxon>Arthropoda</taxon>
        <taxon>Hexapoda</taxon>
        <taxon>Insecta</taxon>
        <taxon>Pterygota</taxon>
        <taxon>Neoptera</taxon>
        <taxon>Endopterygota</taxon>
        <taxon>Coleoptera</taxon>
        <taxon>Polyphaga</taxon>
        <taxon>Elateriformia</taxon>
        <taxon>Elateroidea</taxon>
        <taxon>Elateridae</taxon>
        <taxon>Agrypninae</taxon>
        <taxon>Pyrophorini</taxon>
        <taxon>Ignelater</taxon>
    </lineage>
</organism>
<feature type="domain" description="Death" evidence="3">
    <location>
        <begin position="127"/>
        <end position="201"/>
    </location>
</feature>
<proteinExistence type="predicted"/>
<dbReference type="Pfam" id="PF00531">
    <property type="entry name" value="Death"/>
    <property type="match status" value="1"/>
</dbReference>
<gene>
    <name evidence="4" type="ORF">ILUMI_02368</name>
</gene>
<accession>A0A8K0DIA5</accession>
<sequence length="211" mass="24924">MAIDTNTYNHIKSEVTQRCKMCSGENFIVLKQQFRDDINSARRLDNIRNVQDLIQVLEKRNVVSQHNINVFIKIATTTQQPGLLLWINTQIDLSKRDTSSQTAPNSNYNNAGDNNQPVLNLQHRSRRNQIFDCIVEQIGYKWKDLARNLDIVEGRIDELEERYKTIAERTRQILLYHETLYPETWLPLLLEALNRSRRNDLRLIIVQRFYV</sequence>
<evidence type="ECO:0000256" key="2">
    <source>
        <dbReference type="SAM" id="MobiDB-lite"/>
    </source>
</evidence>
<dbReference type="CDD" id="cd01670">
    <property type="entry name" value="Death"/>
    <property type="match status" value="1"/>
</dbReference>